<dbReference type="AlphaFoldDB" id="A0A409VEA3"/>
<comment type="caution">
    <text evidence="1">The sequence shown here is derived from an EMBL/GenBank/DDBJ whole genome shotgun (WGS) entry which is preliminary data.</text>
</comment>
<evidence type="ECO:0000313" key="1">
    <source>
        <dbReference type="EMBL" id="PPQ63167.1"/>
    </source>
</evidence>
<gene>
    <name evidence="1" type="ORF">CVT24_005807</name>
</gene>
<dbReference type="SUPFAM" id="SSF52047">
    <property type="entry name" value="RNI-like"/>
    <property type="match status" value="1"/>
</dbReference>
<dbReference type="InParanoid" id="A0A409VEA3"/>
<organism evidence="1 2">
    <name type="scientific">Panaeolus cyanescens</name>
    <dbReference type="NCBI Taxonomy" id="181874"/>
    <lineage>
        <taxon>Eukaryota</taxon>
        <taxon>Fungi</taxon>
        <taxon>Dikarya</taxon>
        <taxon>Basidiomycota</taxon>
        <taxon>Agaricomycotina</taxon>
        <taxon>Agaricomycetes</taxon>
        <taxon>Agaricomycetidae</taxon>
        <taxon>Agaricales</taxon>
        <taxon>Agaricineae</taxon>
        <taxon>Galeropsidaceae</taxon>
        <taxon>Panaeolus</taxon>
    </lineage>
</organism>
<evidence type="ECO:0000313" key="2">
    <source>
        <dbReference type="Proteomes" id="UP000284842"/>
    </source>
</evidence>
<reference evidence="1 2" key="1">
    <citation type="journal article" date="2018" name="Evol. Lett.">
        <title>Horizontal gene cluster transfer increased hallucinogenic mushroom diversity.</title>
        <authorList>
            <person name="Reynolds H.T."/>
            <person name="Vijayakumar V."/>
            <person name="Gluck-Thaler E."/>
            <person name="Korotkin H.B."/>
            <person name="Matheny P.B."/>
            <person name="Slot J.C."/>
        </authorList>
    </citation>
    <scope>NUCLEOTIDE SEQUENCE [LARGE SCALE GENOMIC DNA]</scope>
    <source>
        <strain evidence="1 2">2629</strain>
    </source>
</reference>
<dbReference type="InterPro" id="IPR032675">
    <property type="entry name" value="LRR_dom_sf"/>
</dbReference>
<dbReference type="Proteomes" id="UP000284842">
    <property type="component" value="Unassembled WGS sequence"/>
</dbReference>
<proteinExistence type="predicted"/>
<keyword evidence="2" id="KW-1185">Reference proteome</keyword>
<dbReference type="Gene3D" id="3.80.10.10">
    <property type="entry name" value="Ribonuclease Inhibitor"/>
    <property type="match status" value="1"/>
</dbReference>
<accession>A0A409VEA3</accession>
<dbReference type="OrthoDB" id="3039255at2759"/>
<dbReference type="EMBL" id="NHTK01006130">
    <property type="protein sequence ID" value="PPQ63167.1"/>
    <property type="molecule type" value="Genomic_DNA"/>
</dbReference>
<sequence length="210" mass="24009">MREHSTQLTKFTLQLETPSISIGHDVDYVLRSWLDLPLPNLSHLTFRHCYLLTLQSKLDQFLTQCPGLQHLSVLASFCAFQPSIRLHVYDNSLLSFSALQSLAIDVQFFTVHLLLQIAIQLPSLVHLHLHRFSLEEGSPHLASQLADNPAALATFKSWGIKELSLWPEYPLRLDSRTKKALVDAFPHVYYFCGYARDAWTVENPLQLSQQ</sequence>
<name>A0A409VEA3_9AGAR</name>
<evidence type="ECO:0008006" key="3">
    <source>
        <dbReference type="Google" id="ProtNLM"/>
    </source>
</evidence>
<protein>
    <recommendedName>
        <fullName evidence="3">F-box domain-containing protein</fullName>
    </recommendedName>
</protein>